<dbReference type="Proteomes" id="UP000306007">
    <property type="component" value="Chromosome"/>
</dbReference>
<gene>
    <name evidence="2" type="ORF">FH039_10445</name>
</gene>
<proteinExistence type="predicted"/>
<protein>
    <recommendedName>
        <fullName evidence="4">Squalene cyclase C-terminal domain-containing protein</fullName>
    </recommendedName>
</protein>
<evidence type="ECO:0000313" key="2">
    <source>
        <dbReference type="EMBL" id="QDA32519.1"/>
    </source>
</evidence>
<dbReference type="OrthoDB" id="97379at2157"/>
<keyword evidence="1" id="KW-1133">Transmembrane helix</keyword>
<reference evidence="2 3" key="1">
    <citation type="submission" date="2019-06" db="EMBL/GenBank/DDBJ databases">
        <title>Thermococcus indicus sp. nov., a Fe(III)-reducing hyperthermophilic archaeon isolated from the Onnuri vent field of the Central Indian Ocean ridge.</title>
        <authorList>
            <person name="Lim J.K."/>
            <person name="Kim Y.J."/>
            <person name="Kwon K.K."/>
        </authorList>
    </citation>
    <scope>NUCLEOTIDE SEQUENCE [LARGE SCALE GENOMIC DNA]</scope>
    <source>
        <strain evidence="2 3">IOH1</strain>
    </source>
</reference>
<accession>A0A4Y5SQE4</accession>
<feature type="transmembrane region" description="Helical" evidence="1">
    <location>
        <begin position="562"/>
        <end position="580"/>
    </location>
</feature>
<dbReference type="KEGG" id="tic:FH039_10445"/>
<keyword evidence="1" id="KW-0812">Transmembrane</keyword>
<dbReference type="AlphaFoldDB" id="A0A4Y5SQE4"/>
<dbReference type="Gene3D" id="1.50.10.20">
    <property type="match status" value="1"/>
</dbReference>
<sequence length="590" mass="65935">MRNLLAITLLTLMLLSAVPVHAEKSQISPYVYEPTVPDTAFAVLALYRAGDYGKVLEGCEWLMQIRTPFDSWGFANGEEHEAKYTAMAMLALMRGENIAGGRYSPTLNGAAYWLIYKQNPDGSWNDYTDTALALIALREFVNGGYINESLTGFEKGVEEAMNRARGWLMGTEPKIDTERIFGYMALGEKEKLREMEVKGELRAYRAFALAYLGEKVELGDDFNSTVALAMALYATGDEKYREELLKREHFGFWGVLHYRVLDLLSVSKVGGFENLRPIACPYLSRIHPTDDWEKVILADYYLLCNETPELPSNLSALLPWQVAELARVKALMGEDYSGEVSYLLSTGKNGVWRDFYNTEYVVEVFRFLNVSHDYSLSLDYLSRNLTWMLETTDSETGNPVYYNVPTYYLAHAVIVFSEFEMEKELNETLGLLAERQYDNGAFPYTQGSVAGITSTARIAWALQRAGLEDTEIHVKAVSFLRNLLYAEIPSPEVAGETASLANATFLLVRDGSYIGNATGKATITGLDGYVVIYPAESPLSITAYEVNGFAAVKSDGRNEEAAYVYIGVGALLVALALVIVRRGRRKESQR</sequence>
<keyword evidence="3" id="KW-1185">Reference proteome</keyword>
<dbReference type="SUPFAM" id="SSF48239">
    <property type="entry name" value="Terpenoid cyclases/Protein prenyltransferases"/>
    <property type="match status" value="2"/>
</dbReference>
<evidence type="ECO:0000256" key="1">
    <source>
        <dbReference type="SAM" id="Phobius"/>
    </source>
</evidence>
<evidence type="ECO:0000313" key="3">
    <source>
        <dbReference type="Proteomes" id="UP000306007"/>
    </source>
</evidence>
<dbReference type="InterPro" id="IPR008930">
    <property type="entry name" value="Terpenoid_cyclase/PrenylTrfase"/>
</dbReference>
<keyword evidence="1" id="KW-0472">Membrane</keyword>
<dbReference type="EMBL" id="CP040846">
    <property type="protein sequence ID" value="QDA32519.1"/>
    <property type="molecule type" value="Genomic_DNA"/>
</dbReference>
<evidence type="ECO:0008006" key="4">
    <source>
        <dbReference type="Google" id="ProtNLM"/>
    </source>
</evidence>
<organism evidence="2 3">
    <name type="scientific">Thermococcus indicus</name>
    <dbReference type="NCBI Taxonomy" id="2586643"/>
    <lineage>
        <taxon>Archaea</taxon>
        <taxon>Methanobacteriati</taxon>
        <taxon>Methanobacteriota</taxon>
        <taxon>Thermococci</taxon>
        <taxon>Thermococcales</taxon>
        <taxon>Thermococcaceae</taxon>
        <taxon>Thermococcus</taxon>
    </lineage>
</organism>
<name>A0A4Y5SQE4_9EURY</name>